<dbReference type="GO" id="GO:0015940">
    <property type="term" value="P:pantothenate biosynthetic process"/>
    <property type="evidence" value="ECO:0007669"/>
    <property type="project" value="InterPro"/>
</dbReference>
<evidence type="ECO:0000313" key="7">
    <source>
        <dbReference type="EMBL" id="CDO55219.1"/>
    </source>
</evidence>
<dbReference type="Gene3D" id="3.40.50.720">
    <property type="entry name" value="NAD(P)-binding Rossmann-like Domain"/>
    <property type="match status" value="1"/>
</dbReference>
<dbReference type="PANTHER" id="PTHR21708:SF30">
    <property type="entry name" value="2-DEHYDROPANTOATE 2-REDUCTASE-RELATED"/>
    <property type="match status" value="1"/>
</dbReference>
<dbReference type="NCBIfam" id="TIGR00745">
    <property type="entry name" value="apbA_panE"/>
    <property type="match status" value="1"/>
</dbReference>
<evidence type="ECO:0000256" key="2">
    <source>
        <dbReference type="ARBA" id="ARBA00022857"/>
    </source>
</evidence>
<dbReference type="Pfam" id="PF02558">
    <property type="entry name" value="ApbA"/>
    <property type="match status" value="1"/>
</dbReference>
<feature type="compositionally biased region" description="Basic and acidic residues" evidence="4">
    <location>
        <begin position="349"/>
        <end position="358"/>
    </location>
</feature>
<dbReference type="InterPro" id="IPR008927">
    <property type="entry name" value="6-PGluconate_DH-like_C_sf"/>
</dbReference>
<dbReference type="Pfam" id="PF08546">
    <property type="entry name" value="ApbA_C"/>
    <property type="match status" value="1"/>
</dbReference>
<accession>A0A0J9XDA1</accession>
<comment type="similarity">
    <text evidence="1">Belongs to the ketopantoate reductase family.</text>
</comment>
<evidence type="ECO:0000256" key="1">
    <source>
        <dbReference type="ARBA" id="ARBA00007870"/>
    </source>
</evidence>
<evidence type="ECO:0000259" key="5">
    <source>
        <dbReference type="Pfam" id="PF02558"/>
    </source>
</evidence>
<dbReference type="PANTHER" id="PTHR21708">
    <property type="entry name" value="PROBABLE 2-DEHYDROPANTOATE 2-REDUCTASE"/>
    <property type="match status" value="1"/>
</dbReference>
<dbReference type="InterPro" id="IPR013752">
    <property type="entry name" value="KPA_reductase"/>
</dbReference>
<dbReference type="FunFam" id="1.10.1040.10:FF:000017">
    <property type="entry name" value="2-dehydropantoate 2-reductase"/>
    <property type="match status" value="1"/>
</dbReference>
<dbReference type="OrthoDB" id="3609at2759"/>
<feature type="domain" description="Ketopantoate reductase N-terminal" evidence="5">
    <location>
        <begin position="15"/>
        <end position="174"/>
    </location>
</feature>
<dbReference type="GO" id="GO:0008677">
    <property type="term" value="F:2-dehydropantoate 2-reductase activity"/>
    <property type="evidence" value="ECO:0007669"/>
    <property type="project" value="InterPro"/>
</dbReference>
<dbReference type="STRING" id="1173061.A0A0J9XDA1"/>
<dbReference type="InterPro" id="IPR013328">
    <property type="entry name" value="6PGD_dom2"/>
</dbReference>
<dbReference type="EMBL" id="CCBN010000010">
    <property type="protein sequence ID" value="CDO55219.1"/>
    <property type="molecule type" value="Genomic_DNA"/>
</dbReference>
<proteinExistence type="inferred from homology"/>
<dbReference type="InterPro" id="IPR013332">
    <property type="entry name" value="KPR_N"/>
</dbReference>
<organism evidence="7 8">
    <name type="scientific">Geotrichum candidum</name>
    <name type="common">Oospora lactis</name>
    <name type="synonym">Dipodascus geotrichum</name>
    <dbReference type="NCBI Taxonomy" id="1173061"/>
    <lineage>
        <taxon>Eukaryota</taxon>
        <taxon>Fungi</taxon>
        <taxon>Dikarya</taxon>
        <taxon>Ascomycota</taxon>
        <taxon>Saccharomycotina</taxon>
        <taxon>Dipodascomycetes</taxon>
        <taxon>Dipodascales</taxon>
        <taxon>Dipodascaceae</taxon>
        <taxon>Geotrichum</taxon>
    </lineage>
</organism>
<evidence type="ECO:0000259" key="6">
    <source>
        <dbReference type="Pfam" id="PF08546"/>
    </source>
</evidence>
<evidence type="ECO:0000256" key="3">
    <source>
        <dbReference type="ARBA" id="ARBA00023002"/>
    </source>
</evidence>
<evidence type="ECO:0000313" key="8">
    <source>
        <dbReference type="Proteomes" id="UP000242525"/>
    </source>
</evidence>
<protein>
    <recommendedName>
        <fullName evidence="9">2-dehydropantoate 2-reductase</fullName>
    </recommendedName>
</protein>
<evidence type="ECO:0008006" key="9">
    <source>
        <dbReference type="Google" id="ProtNLM"/>
    </source>
</evidence>
<dbReference type="AlphaFoldDB" id="A0A0J9XDA1"/>
<sequence>MSKYFEKFSSKKANILLVGSGGVGTIASLGLEKGGFAQVTSVLRSDYEKVSKHGFEIKSIDHGDYTNWKPHRIVPNVQAAVDAGEVYDYIVVAIKALPEFFKTEEIIRPAMVKNAAGEYPTVVLIQNGIDIERPVYEAYPGAIVLSGVSMIGSHNFGGKIVQFEHDVISFGYYPDCVSETNTEEKLEDRTHEFVALYAASGVNATYHPQLMLARWRKLVYNSCINTVCAITQLDTGRAYLSGVDNALTLPAMYEILKIAKAAGYELPEELPQGMIDSDSGVFYEPSMMIDVKKGNPIELEVILGNPLRIAKRLGIEAPILTVLYNLLKGVQFRLLENKGGILNVPEKAPRVGDSRIDHPSFPSEFPAKKPEPL</sequence>
<keyword evidence="3" id="KW-0560">Oxidoreductase</keyword>
<evidence type="ECO:0000256" key="4">
    <source>
        <dbReference type="SAM" id="MobiDB-lite"/>
    </source>
</evidence>
<dbReference type="Gene3D" id="1.10.1040.10">
    <property type="entry name" value="N-(1-d-carboxylethyl)-l-norvaline Dehydrogenase, domain 2"/>
    <property type="match status" value="1"/>
</dbReference>
<reference evidence="7" key="1">
    <citation type="submission" date="2014-03" db="EMBL/GenBank/DDBJ databases">
        <authorList>
            <person name="Casaregola S."/>
        </authorList>
    </citation>
    <scope>NUCLEOTIDE SEQUENCE [LARGE SCALE GENOMIC DNA]</scope>
    <source>
        <strain evidence="7">CLIB 918</strain>
    </source>
</reference>
<dbReference type="GO" id="GO:0005737">
    <property type="term" value="C:cytoplasm"/>
    <property type="evidence" value="ECO:0007669"/>
    <property type="project" value="TreeGrafter"/>
</dbReference>
<keyword evidence="2" id="KW-0521">NADP</keyword>
<gene>
    <name evidence="7" type="ORF">BN980_GECA10s01770g</name>
</gene>
<dbReference type="InterPro" id="IPR051402">
    <property type="entry name" value="KPR-Related"/>
</dbReference>
<dbReference type="InterPro" id="IPR003710">
    <property type="entry name" value="ApbA"/>
</dbReference>
<name>A0A0J9XDA1_GEOCN</name>
<keyword evidence="8" id="KW-1185">Reference proteome</keyword>
<comment type="caution">
    <text evidence="7">The sequence shown here is derived from an EMBL/GenBank/DDBJ whole genome shotgun (WGS) entry which is preliminary data.</text>
</comment>
<feature type="domain" description="Ketopantoate reductase C-terminal" evidence="6">
    <location>
        <begin position="210"/>
        <end position="331"/>
    </location>
</feature>
<feature type="region of interest" description="Disordered" evidence="4">
    <location>
        <begin position="349"/>
        <end position="373"/>
    </location>
</feature>
<dbReference type="Proteomes" id="UP000242525">
    <property type="component" value="Unassembled WGS sequence"/>
</dbReference>
<dbReference type="SUPFAM" id="SSF48179">
    <property type="entry name" value="6-phosphogluconate dehydrogenase C-terminal domain-like"/>
    <property type="match status" value="1"/>
</dbReference>